<feature type="non-terminal residue" evidence="1">
    <location>
        <position position="1"/>
    </location>
</feature>
<dbReference type="AlphaFoldDB" id="A0A0F9H726"/>
<accession>A0A0F9H726</accession>
<gene>
    <name evidence="1" type="ORF">LCGC14_1821210</name>
</gene>
<sequence>DSVFGRTGAVTAQQSDYDGFFLTPSEGNAAYSLLGHAHAAADITSGIFVVARIPNLNASKITAGILADARIPNLNASKITAGTLVVLRGGTGVTTKTGTGSVVLSASPTLTGTMLAALIRASTGYGRTAHHTGHLIGSYNNVAANSLKSNPIYTIGSAYQPTDAALSNMYGIGYSHGSATFLNSTDLGINPAASWGAYFAADGNARIFLDASIGTGYFKGVLYAQGKGVASWTTALTSARMTISTGAATGGANGDIHFRYTA</sequence>
<dbReference type="EMBL" id="LAZR01017836">
    <property type="protein sequence ID" value="KKL98756.1"/>
    <property type="molecule type" value="Genomic_DNA"/>
</dbReference>
<reference evidence="1" key="1">
    <citation type="journal article" date="2015" name="Nature">
        <title>Complex archaea that bridge the gap between prokaryotes and eukaryotes.</title>
        <authorList>
            <person name="Spang A."/>
            <person name="Saw J.H."/>
            <person name="Jorgensen S.L."/>
            <person name="Zaremba-Niedzwiedzka K."/>
            <person name="Martijn J."/>
            <person name="Lind A.E."/>
            <person name="van Eijk R."/>
            <person name="Schleper C."/>
            <person name="Guy L."/>
            <person name="Ettema T.J."/>
        </authorList>
    </citation>
    <scope>NUCLEOTIDE SEQUENCE</scope>
</reference>
<protein>
    <submittedName>
        <fullName evidence="1">Uncharacterized protein</fullName>
    </submittedName>
</protein>
<name>A0A0F9H726_9ZZZZ</name>
<evidence type="ECO:0000313" key="1">
    <source>
        <dbReference type="EMBL" id="KKL98756.1"/>
    </source>
</evidence>
<comment type="caution">
    <text evidence="1">The sequence shown here is derived from an EMBL/GenBank/DDBJ whole genome shotgun (WGS) entry which is preliminary data.</text>
</comment>
<proteinExistence type="predicted"/>
<organism evidence="1">
    <name type="scientific">marine sediment metagenome</name>
    <dbReference type="NCBI Taxonomy" id="412755"/>
    <lineage>
        <taxon>unclassified sequences</taxon>
        <taxon>metagenomes</taxon>
        <taxon>ecological metagenomes</taxon>
    </lineage>
</organism>